<evidence type="ECO:0000313" key="1">
    <source>
        <dbReference type="EMBL" id="XDJ14902.1"/>
    </source>
</evidence>
<organism evidence="1">
    <name type="scientific">Pseudomonas phage RVTF4</name>
    <dbReference type="NCBI Taxonomy" id="3236931"/>
    <lineage>
        <taxon>Viruses</taxon>
    </lineage>
</organism>
<reference evidence="1" key="1">
    <citation type="submission" date="2024-07" db="EMBL/GenBank/DDBJ databases">
        <authorList>
            <person name="Bringhurst R.M."/>
            <person name="Homer T.E."/>
        </authorList>
    </citation>
    <scope>NUCLEOTIDE SEQUENCE</scope>
</reference>
<proteinExistence type="predicted"/>
<dbReference type="Gene3D" id="2.70.40.10">
    <property type="match status" value="1"/>
</dbReference>
<name>A0AB39CDA5_9VIRU</name>
<protein>
    <submittedName>
        <fullName evidence="1">dUTPase</fullName>
    </submittedName>
</protein>
<dbReference type="InterPro" id="IPR036157">
    <property type="entry name" value="dUTPase-like_sf"/>
</dbReference>
<dbReference type="EMBL" id="PQ015378">
    <property type="protein sequence ID" value="XDJ14902.1"/>
    <property type="molecule type" value="Genomic_DNA"/>
</dbReference>
<sequence length="123" mass="14354">MTVLSDKQIKQRASDPERPMITPFYNRSVKEAKGEKIASFGVSSAGYDIRAAEEFMIFTPVKETLWERIKAFFTGKKKKSNRSTTRRWTNPSSRKCLVQRLSFLRVVSCWLVRWNTSTCHVTW</sequence>
<accession>A0AB39CDA5</accession>